<evidence type="ECO:0000259" key="16">
    <source>
        <dbReference type="Pfam" id="PF00593"/>
    </source>
</evidence>
<evidence type="ECO:0000256" key="15">
    <source>
        <dbReference type="SAM" id="SignalP"/>
    </source>
</evidence>
<dbReference type="Pfam" id="PF00593">
    <property type="entry name" value="TonB_dep_Rec_b-barrel"/>
    <property type="match status" value="1"/>
</dbReference>
<evidence type="ECO:0000256" key="8">
    <source>
        <dbReference type="ARBA" id="ARBA00023065"/>
    </source>
</evidence>
<dbReference type="OrthoDB" id="7313036at2"/>
<evidence type="ECO:0000256" key="11">
    <source>
        <dbReference type="ARBA" id="ARBA00023237"/>
    </source>
</evidence>
<dbReference type="InterPro" id="IPR036942">
    <property type="entry name" value="Beta-barrel_TonB_sf"/>
</dbReference>
<keyword evidence="6 15" id="KW-0732">Signal</keyword>
<dbReference type="InParanoid" id="A0A420WK48"/>
<feature type="short sequence motif" description="TonB C-terminal box" evidence="13">
    <location>
        <begin position="870"/>
        <end position="887"/>
    </location>
</feature>
<sequence length="887" mass="94146">MFKKTLLISSAALLSSAMPAFAQSVDDEIIVTATKRSSTLQETPVAVTVTSGDVIEKAQILDIKDLQSVVPTFRVSQLQNSANTTLTIRGFGNGGNNIGIEPAVGLFIDGVYRSRAAAQISDLPALERVEVLSGPQSTLFGKNASAGVVSIVTEKPQFETAGYVEGGLGRFDQHYLKGYITGAVGENTAVSLGGGFQKRDGYFTNFTSTAGDMNNIDRFNLRGQVLFQPTDALELRVIADMSNLKENCCGTGVAIEGPLNGVAGPRARDVVNALGGGMPSADSQFTYGTQLNRDTINDIDDRGISAQIDYDFGGVTLTSISAYRTNESYFSSDSDFTSLESLKDTYQGVEINTLTQELRLASNGGNQLEWMVGGYYFDESIEQNSGIIYGADLRNYVDALSGNALNGVEDSLGLARGTFFADGQQIIETFTQDDKAYSIFGSADFHATDRLTFTVGANYTKDKKNVAGSTVNDDVFSNVDFQGAAGLQVLTVQGLAANFPALAASCGLGPLPFSQANVGAVLGATCVVDTMGTTAPGSVVYPGFQAQVAAGAAAIDRTSLDASVNPLAALYPLQFQPQFLAYPNSVESGKTNDDELTYTAKVGYEVSDNINTYASYATGFKASSWNLTRDSRPFLADAAALSAAGLLPNNYVPSTGRNFGTRFAEPETVEVFELGLKGRFEKGAFNVALFDQTVEGFQSTIFQGTGFVLDNAGSQSTKGIEFDTTYSPVEALTLTFAGVIQDPVYDSFVGAQVSTGSAIDLADGVADGSGDLSGEKPAGINEIALSASATYTHQFENGLSGFIRGNYQYEDAVQIVDNIEGITRDTKLVNASAGLNFDNGLEIRYWVANLFNHETYTSAFPGVLQAGTVNGYPNQPRTYGVAMRYSF</sequence>
<keyword evidence="2 12" id="KW-0813">Transport</keyword>
<keyword evidence="5 12" id="KW-0812">Transmembrane</keyword>
<dbReference type="PROSITE" id="PS52016">
    <property type="entry name" value="TONB_DEPENDENT_REC_3"/>
    <property type="match status" value="1"/>
</dbReference>
<keyword evidence="7" id="KW-0408">Iron</keyword>
<dbReference type="InterPro" id="IPR039426">
    <property type="entry name" value="TonB-dep_rcpt-like"/>
</dbReference>
<dbReference type="Gene3D" id="2.40.170.20">
    <property type="entry name" value="TonB-dependent receptor, beta-barrel domain"/>
    <property type="match status" value="2"/>
</dbReference>
<feature type="signal peptide" evidence="15">
    <location>
        <begin position="1"/>
        <end position="22"/>
    </location>
</feature>
<dbReference type="AlphaFoldDB" id="A0A420WK48"/>
<keyword evidence="4" id="KW-0410">Iron transport</keyword>
<evidence type="ECO:0000256" key="14">
    <source>
        <dbReference type="RuleBase" id="RU003357"/>
    </source>
</evidence>
<evidence type="ECO:0000256" key="3">
    <source>
        <dbReference type="ARBA" id="ARBA00022452"/>
    </source>
</evidence>
<protein>
    <submittedName>
        <fullName evidence="18">TonB-dependent receptor-like protein</fullName>
    </submittedName>
</protein>
<organism evidence="18 19">
    <name type="scientific">Litorimonas taeanensis</name>
    <dbReference type="NCBI Taxonomy" id="568099"/>
    <lineage>
        <taxon>Bacteria</taxon>
        <taxon>Pseudomonadati</taxon>
        <taxon>Pseudomonadota</taxon>
        <taxon>Alphaproteobacteria</taxon>
        <taxon>Maricaulales</taxon>
        <taxon>Robiginitomaculaceae</taxon>
    </lineage>
</organism>
<evidence type="ECO:0000256" key="2">
    <source>
        <dbReference type="ARBA" id="ARBA00022448"/>
    </source>
</evidence>
<keyword evidence="8" id="KW-0406">Ion transport</keyword>
<dbReference type="EMBL" id="RBII01000001">
    <property type="protein sequence ID" value="RKQ71292.1"/>
    <property type="molecule type" value="Genomic_DNA"/>
</dbReference>
<dbReference type="SUPFAM" id="SSF56935">
    <property type="entry name" value="Porins"/>
    <property type="match status" value="1"/>
</dbReference>
<evidence type="ECO:0000313" key="19">
    <source>
        <dbReference type="Proteomes" id="UP000282211"/>
    </source>
</evidence>
<dbReference type="InterPro" id="IPR010917">
    <property type="entry name" value="TonB_rcpt_CS"/>
</dbReference>
<comment type="subcellular location">
    <subcellularLocation>
        <location evidence="1 12">Cell outer membrane</location>
        <topology evidence="1 12">Multi-pass membrane protein</topology>
    </subcellularLocation>
</comment>
<dbReference type="RefSeq" id="WP_121100371.1">
    <property type="nucleotide sequence ID" value="NZ_RBII01000001.1"/>
</dbReference>
<dbReference type="PANTHER" id="PTHR32552:SF81">
    <property type="entry name" value="TONB-DEPENDENT OUTER MEMBRANE RECEPTOR"/>
    <property type="match status" value="1"/>
</dbReference>
<evidence type="ECO:0000256" key="9">
    <source>
        <dbReference type="ARBA" id="ARBA00023077"/>
    </source>
</evidence>
<keyword evidence="18" id="KW-0675">Receptor</keyword>
<evidence type="ECO:0000313" key="18">
    <source>
        <dbReference type="EMBL" id="RKQ71292.1"/>
    </source>
</evidence>
<comment type="similarity">
    <text evidence="12 14">Belongs to the TonB-dependent receptor family.</text>
</comment>
<evidence type="ECO:0000256" key="10">
    <source>
        <dbReference type="ARBA" id="ARBA00023136"/>
    </source>
</evidence>
<keyword evidence="3 12" id="KW-1134">Transmembrane beta strand</keyword>
<evidence type="ECO:0000259" key="17">
    <source>
        <dbReference type="Pfam" id="PF07715"/>
    </source>
</evidence>
<evidence type="ECO:0000256" key="7">
    <source>
        <dbReference type="ARBA" id="ARBA00023004"/>
    </source>
</evidence>
<evidence type="ECO:0000256" key="13">
    <source>
        <dbReference type="PROSITE-ProRule" id="PRU10144"/>
    </source>
</evidence>
<evidence type="ECO:0000256" key="5">
    <source>
        <dbReference type="ARBA" id="ARBA00022692"/>
    </source>
</evidence>
<reference evidence="18 19" key="1">
    <citation type="submission" date="2018-10" db="EMBL/GenBank/DDBJ databases">
        <title>Genomic Encyclopedia of Type Strains, Phase IV (KMG-IV): sequencing the most valuable type-strain genomes for metagenomic binning, comparative biology and taxonomic classification.</title>
        <authorList>
            <person name="Goeker M."/>
        </authorList>
    </citation>
    <scope>NUCLEOTIDE SEQUENCE [LARGE SCALE GENOMIC DNA]</scope>
    <source>
        <strain evidence="18 19">DSM 22008</strain>
    </source>
</reference>
<accession>A0A420WK48</accession>
<keyword evidence="10 12" id="KW-0472">Membrane</keyword>
<name>A0A420WK48_9PROT</name>
<dbReference type="FunCoup" id="A0A420WK48">
    <property type="interactions" value="45"/>
</dbReference>
<evidence type="ECO:0000256" key="6">
    <source>
        <dbReference type="ARBA" id="ARBA00022729"/>
    </source>
</evidence>
<keyword evidence="9 14" id="KW-0798">TonB box</keyword>
<feature type="domain" description="TonB-dependent receptor-like beta-barrel" evidence="16">
    <location>
        <begin position="587"/>
        <end position="850"/>
    </location>
</feature>
<evidence type="ECO:0000256" key="1">
    <source>
        <dbReference type="ARBA" id="ARBA00004571"/>
    </source>
</evidence>
<feature type="chain" id="PRO_5019375117" evidence="15">
    <location>
        <begin position="23"/>
        <end position="887"/>
    </location>
</feature>
<dbReference type="InterPro" id="IPR000531">
    <property type="entry name" value="Beta-barrel_TonB"/>
</dbReference>
<evidence type="ECO:0000256" key="4">
    <source>
        <dbReference type="ARBA" id="ARBA00022496"/>
    </source>
</evidence>
<keyword evidence="19" id="KW-1185">Reference proteome</keyword>
<dbReference type="InterPro" id="IPR012910">
    <property type="entry name" value="Plug_dom"/>
</dbReference>
<feature type="domain" description="TonB-dependent receptor plug" evidence="17">
    <location>
        <begin position="40"/>
        <end position="148"/>
    </location>
</feature>
<dbReference type="Proteomes" id="UP000282211">
    <property type="component" value="Unassembled WGS sequence"/>
</dbReference>
<keyword evidence="11 12" id="KW-0998">Cell outer membrane</keyword>
<evidence type="ECO:0000256" key="12">
    <source>
        <dbReference type="PROSITE-ProRule" id="PRU01360"/>
    </source>
</evidence>
<gene>
    <name evidence="18" type="ORF">DES40_0605</name>
</gene>
<dbReference type="GO" id="GO:0009279">
    <property type="term" value="C:cell outer membrane"/>
    <property type="evidence" value="ECO:0007669"/>
    <property type="project" value="UniProtKB-SubCell"/>
</dbReference>
<proteinExistence type="inferred from homology"/>
<dbReference type="Pfam" id="PF07715">
    <property type="entry name" value="Plug"/>
    <property type="match status" value="1"/>
</dbReference>
<comment type="caution">
    <text evidence="18">The sequence shown here is derived from an EMBL/GenBank/DDBJ whole genome shotgun (WGS) entry which is preliminary data.</text>
</comment>
<dbReference type="PANTHER" id="PTHR32552">
    <property type="entry name" value="FERRICHROME IRON RECEPTOR-RELATED"/>
    <property type="match status" value="1"/>
</dbReference>
<dbReference type="PROSITE" id="PS01156">
    <property type="entry name" value="TONB_DEPENDENT_REC_2"/>
    <property type="match status" value="1"/>
</dbReference>
<dbReference type="GO" id="GO:0006826">
    <property type="term" value="P:iron ion transport"/>
    <property type="evidence" value="ECO:0007669"/>
    <property type="project" value="UniProtKB-KW"/>
</dbReference>